<dbReference type="InterPro" id="IPR004181">
    <property type="entry name" value="Znf_MIZ"/>
</dbReference>
<feature type="region of interest" description="Disordered" evidence="13">
    <location>
        <begin position="796"/>
        <end position="820"/>
    </location>
</feature>
<dbReference type="CDD" id="cd16792">
    <property type="entry name" value="SP-RING_Siz-like"/>
    <property type="match status" value="1"/>
</dbReference>
<dbReference type="InterPro" id="IPR036361">
    <property type="entry name" value="SAP_dom_sf"/>
</dbReference>
<dbReference type="InterPro" id="IPR013083">
    <property type="entry name" value="Znf_RING/FYVE/PHD"/>
</dbReference>
<dbReference type="SUPFAM" id="SSF68906">
    <property type="entry name" value="SAP domain"/>
    <property type="match status" value="1"/>
</dbReference>
<keyword evidence="17" id="KW-1185">Reference proteome</keyword>
<dbReference type="Proteomes" id="UP001141806">
    <property type="component" value="Unassembled WGS sequence"/>
</dbReference>
<evidence type="ECO:0000256" key="5">
    <source>
        <dbReference type="ARBA" id="ARBA00022723"/>
    </source>
</evidence>
<evidence type="ECO:0000256" key="9">
    <source>
        <dbReference type="ARBA" id="ARBA00023242"/>
    </source>
</evidence>
<evidence type="ECO:0000256" key="11">
    <source>
        <dbReference type="ARBA" id="ARBA00083458"/>
    </source>
</evidence>
<name>A0A9Q0KIN6_9MAGN</name>
<gene>
    <name evidence="16" type="ORF">NE237_004270</name>
</gene>
<feature type="region of interest" description="Disordered" evidence="13">
    <location>
        <begin position="843"/>
        <end position="862"/>
    </location>
</feature>
<evidence type="ECO:0000256" key="6">
    <source>
        <dbReference type="ARBA" id="ARBA00022771"/>
    </source>
</evidence>
<dbReference type="PANTHER" id="PTHR10782">
    <property type="entry name" value="ZINC FINGER MIZ DOMAIN-CONTAINING PROTEIN"/>
    <property type="match status" value="1"/>
</dbReference>
<dbReference type="SMART" id="SM00249">
    <property type="entry name" value="PHD"/>
    <property type="match status" value="1"/>
</dbReference>
<evidence type="ECO:0000256" key="2">
    <source>
        <dbReference type="ARBA" id="ARBA00004718"/>
    </source>
</evidence>
<dbReference type="GO" id="GO:0008270">
    <property type="term" value="F:zinc ion binding"/>
    <property type="evidence" value="ECO:0007669"/>
    <property type="project" value="UniProtKB-KW"/>
</dbReference>
<dbReference type="Gene3D" id="1.10.720.30">
    <property type="entry name" value="SAP domain"/>
    <property type="match status" value="1"/>
</dbReference>
<dbReference type="EMBL" id="JAMYWD010000005">
    <property type="protein sequence ID" value="KAJ4971171.1"/>
    <property type="molecule type" value="Genomic_DNA"/>
</dbReference>
<evidence type="ECO:0000256" key="13">
    <source>
        <dbReference type="SAM" id="MobiDB-lite"/>
    </source>
</evidence>
<evidence type="ECO:0000256" key="10">
    <source>
        <dbReference type="ARBA" id="ARBA00068604"/>
    </source>
</evidence>
<dbReference type="GO" id="GO:0016925">
    <property type="term" value="P:protein sumoylation"/>
    <property type="evidence" value="ECO:0007669"/>
    <property type="project" value="UniProtKB-ARBA"/>
</dbReference>
<dbReference type="Pfam" id="PF02891">
    <property type="entry name" value="zf-MIZ"/>
    <property type="match status" value="1"/>
</dbReference>
<dbReference type="CDD" id="cd15570">
    <property type="entry name" value="PHD_Bye1p_SIZ1_like"/>
    <property type="match status" value="1"/>
</dbReference>
<dbReference type="GO" id="GO:0061665">
    <property type="term" value="F:SUMO ligase activity"/>
    <property type="evidence" value="ECO:0007669"/>
    <property type="project" value="TreeGrafter"/>
</dbReference>
<keyword evidence="5" id="KW-0479">Metal-binding</keyword>
<dbReference type="FunFam" id="3.30.40.10:FF:000241">
    <property type="entry name" value="E3 SUMO-protein ligase SIZ2"/>
    <property type="match status" value="1"/>
</dbReference>
<comment type="pathway">
    <text evidence="2">Protein modification; protein sumoylation.</text>
</comment>
<evidence type="ECO:0000259" key="15">
    <source>
        <dbReference type="PROSITE" id="PS51044"/>
    </source>
</evidence>
<dbReference type="GO" id="GO:0005634">
    <property type="term" value="C:nucleus"/>
    <property type="evidence" value="ECO:0007669"/>
    <property type="project" value="UniProtKB-SubCell"/>
</dbReference>
<dbReference type="SUPFAM" id="SSF57903">
    <property type="entry name" value="FYVE/PHD zinc finger"/>
    <property type="match status" value="1"/>
</dbReference>
<comment type="similarity">
    <text evidence="3">Belongs to the PIAS family.</text>
</comment>
<dbReference type="AlphaFoldDB" id="A0A9Q0KIN6"/>
<dbReference type="InterPro" id="IPR001965">
    <property type="entry name" value="Znf_PHD"/>
</dbReference>
<dbReference type="PROSITE" id="PS50800">
    <property type="entry name" value="SAP"/>
    <property type="match status" value="1"/>
</dbReference>
<sequence length="877" mass="96316">MDLVSSCKDKLASFRIKELKDVLTQLGLAKQGKKQDLVDRILAVLSDEQGSKTLWAKRNPVEKEGVAKIIDDIYRKMQVPSATDLASKGHSGSDVNTMKPKEEVDDSFQLEQKIRCPCGSSLPNESMIQCEDPQCHVWQHISCVIIPEKPMEGVPPVPPQFYCEMCRISRADPFWVTLAHSLVPVKLTTSNIQTDGTNPVLNVERTFQLTRADRDVLQKPEFDVQAWCILLNDKVLFRMQWPQYADLQVNGVQVRTTNRPGTQLLGANGRDDGPAITTCTREGINKISLSGCDARIFCLGVRIVRRRTIQQVMNLIPKEQDGEQFEDALVRVRRCIGGGTATDNADSDSDLEVVADSVTVNLRCPMSGSRMKSAGRFKPCVHMGCFDLDTYVELNQRSRKWQCPICLKNYSLENLIIDPYFNRITTKMQHCGEDVNEIDVRPDGSWRVKNENERRDLAQWHLPDGSLCVTEGDMRPLETLKQIKQEGVSEGHTGLKLGIKKNSNGHWQVSKAEEIRALSSGNRLQNRLENHSPKIMPMSSSATGSCRDGDDPSVNQEGGGHFDFSTTNDNELDSISPNFESYGVANRNPSVVNTDVIVLSDSEEENGNLISTDTAYDPVRADPNGISFSLPAPGVPNSYHDPGVAAGGSSCLGLFNANSDDFEIPLWPLPSGTQAGSSFQLFGTDADVSDTLGDVQRTSVTCPIPVNGYMLTPETAIGTATQVPAALVCQPNPDVNNGLVDNPLAFRADDPSLQIFLPTCPSGASAQSDLRDQPDMSNGISTEDWISLRLGGGTTSGGGVLGNSESTNGLNSRDQFSSKEGRLESLADTASLLLSMNDNRFEKRTTNKQKSDSPFSFPRQPRSVRPRLDLCIDLDSE</sequence>
<dbReference type="Gene3D" id="3.30.40.10">
    <property type="entry name" value="Zinc/RING finger domain, C3HC4 (zinc finger)"/>
    <property type="match status" value="2"/>
</dbReference>
<evidence type="ECO:0000256" key="3">
    <source>
        <dbReference type="ARBA" id="ARBA00005383"/>
    </source>
</evidence>
<feature type="domain" description="SAP" evidence="14">
    <location>
        <begin position="11"/>
        <end position="45"/>
    </location>
</feature>
<keyword evidence="7" id="KW-0833">Ubl conjugation pathway</keyword>
<keyword evidence="6 12" id="KW-0863">Zinc-finger</keyword>
<dbReference type="GO" id="GO:0000785">
    <property type="term" value="C:chromatin"/>
    <property type="evidence" value="ECO:0007669"/>
    <property type="project" value="TreeGrafter"/>
</dbReference>
<proteinExistence type="inferred from homology"/>
<comment type="subcellular location">
    <subcellularLocation>
        <location evidence="1">Nucleus</location>
    </subcellularLocation>
</comment>
<dbReference type="Pfam" id="PF02037">
    <property type="entry name" value="SAP"/>
    <property type="match status" value="1"/>
</dbReference>
<comment type="caution">
    <text evidence="16">The sequence shown here is derived from an EMBL/GenBank/DDBJ whole genome shotgun (WGS) entry which is preliminary data.</text>
</comment>
<dbReference type="SMART" id="SM00513">
    <property type="entry name" value="SAP"/>
    <property type="match status" value="1"/>
</dbReference>
<feature type="compositionally biased region" description="Polar residues" evidence="13">
    <location>
        <begin position="803"/>
        <end position="815"/>
    </location>
</feature>
<evidence type="ECO:0000256" key="7">
    <source>
        <dbReference type="ARBA" id="ARBA00022786"/>
    </source>
</evidence>
<dbReference type="Pfam" id="PF00628">
    <property type="entry name" value="PHD"/>
    <property type="match status" value="1"/>
</dbReference>
<reference evidence="16" key="1">
    <citation type="journal article" date="2023" name="Plant J.">
        <title>The genome of the king protea, Protea cynaroides.</title>
        <authorList>
            <person name="Chang J."/>
            <person name="Duong T.A."/>
            <person name="Schoeman C."/>
            <person name="Ma X."/>
            <person name="Roodt D."/>
            <person name="Barker N."/>
            <person name="Li Z."/>
            <person name="Van de Peer Y."/>
            <person name="Mizrachi E."/>
        </authorList>
    </citation>
    <scope>NUCLEOTIDE SEQUENCE</scope>
    <source>
        <tissue evidence="16">Young leaves</tissue>
    </source>
</reference>
<dbReference type="PROSITE" id="PS01359">
    <property type="entry name" value="ZF_PHD_1"/>
    <property type="match status" value="1"/>
</dbReference>
<evidence type="ECO:0000256" key="1">
    <source>
        <dbReference type="ARBA" id="ARBA00004123"/>
    </source>
</evidence>
<dbReference type="InterPro" id="IPR003034">
    <property type="entry name" value="SAP_dom"/>
</dbReference>
<dbReference type="InterPro" id="IPR031141">
    <property type="entry name" value="SIZ1/2_SP-RING"/>
</dbReference>
<dbReference type="PANTHER" id="PTHR10782:SF102">
    <property type="entry name" value="E3 SUMO-PROTEIN LIGASE SIZ1"/>
    <property type="match status" value="1"/>
</dbReference>
<dbReference type="FunFam" id="1.10.720.30:FF:000014">
    <property type="entry name" value="E3 SUMO-protein ligase SIZ1"/>
    <property type="match status" value="1"/>
</dbReference>
<organism evidence="16 17">
    <name type="scientific">Protea cynaroides</name>
    <dbReference type="NCBI Taxonomy" id="273540"/>
    <lineage>
        <taxon>Eukaryota</taxon>
        <taxon>Viridiplantae</taxon>
        <taxon>Streptophyta</taxon>
        <taxon>Embryophyta</taxon>
        <taxon>Tracheophyta</taxon>
        <taxon>Spermatophyta</taxon>
        <taxon>Magnoliopsida</taxon>
        <taxon>Proteales</taxon>
        <taxon>Proteaceae</taxon>
        <taxon>Protea</taxon>
    </lineage>
</organism>
<accession>A0A9Q0KIN6</accession>
<keyword evidence="8" id="KW-0862">Zinc</keyword>
<evidence type="ECO:0000256" key="4">
    <source>
        <dbReference type="ARBA" id="ARBA00022679"/>
    </source>
</evidence>
<dbReference type="PROSITE" id="PS51044">
    <property type="entry name" value="ZF_SP_RING"/>
    <property type="match status" value="1"/>
</dbReference>
<evidence type="ECO:0000256" key="8">
    <source>
        <dbReference type="ARBA" id="ARBA00022833"/>
    </source>
</evidence>
<dbReference type="InterPro" id="IPR019786">
    <property type="entry name" value="Zinc_finger_PHD-type_CS"/>
</dbReference>
<dbReference type="InterPro" id="IPR011011">
    <property type="entry name" value="Znf_FYVE_PHD"/>
</dbReference>
<evidence type="ECO:0000256" key="12">
    <source>
        <dbReference type="PROSITE-ProRule" id="PRU00452"/>
    </source>
</evidence>
<evidence type="ECO:0000313" key="16">
    <source>
        <dbReference type="EMBL" id="KAJ4971171.1"/>
    </source>
</evidence>
<dbReference type="OrthoDB" id="28127at2759"/>
<dbReference type="InterPro" id="IPR019787">
    <property type="entry name" value="Znf_PHD-finger"/>
</dbReference>
<protein>
    <recommendedName>
        <fullName evidence="10">E3 SUMO-protein ligase SIZ1</fullName>
    </recommendedName>
    <alternativeName>
        <fullName evidence="11">E3 SUMO-protein transferase SIZ1</fullName>
    </alternativeName>
</protein>
<evidence type="ECO:0000259" key="14">
    <source>
        <dbReference type="PROSITE" id="PS50800"/>
    </source>
</evidence>
<keyword evidence="4" id="KW-0808">Transferase</keyword>
<evidence type="ECO:0000313" key="17">
    <source>
        <dbReference type="Proteomes" id="UP001141806"/>
    </source>
</evidence>
<feature type="domain" description="SP-RING-type" evidence="15">
    <location>
        <begin position="347"/>
        <end position="430"/>
    </location>
</feature>
<keyword evidence="9" id="KW-0539">Nucleus</keyword>